<dbReference type="Gene3D" id="1.10.10.60">
    <property type="entry name" value="Homeodomain-like"/>
    <property type="match status" value="1"/>
</dbReference>
<dbReference type="InterPro" id="IPR010524">
    <property type="entry name" value="Sig_transdc_resp-reg_PrpR_N"/>
</dbReference>
<reference evidence="6 7" key="1">
    <citation type="submission" date="2021-11" db="EMBL/GenBank/DDBJ databases">
        <title>Lacrimispora sp. nov. NSJ-141 isolated from human feces.</title>
        <authorList>
            <person name="Abdugheni R."/>
        </authorList>
    </citation>
    <scope>NUCLEOTIDE SEQUENCE [LARGE SCALE GENOMIC DNA]</scope>
    <source>
        <strain evidence="6 7">NSJ-141</strain>
    </source>
</reference>
<dbReference type="Pfam" id="PF06506">
    <property type="entry name" value="PrpR_N"/>
    <property type="match status" value="1"/>
</dbReference>
<comment type="caution">
    <text evidence="6">The sequence shown here is derived from an EMBL/GenBank/DDBJ whole genome shotgun (WGS) entry which is preliminary data.</text>
</comment>
<evidence type="ECO:0000313" key="6">
    <source>
        <dbReference type="EMBL" id="MCD2492952.1"/>
    </source>
</evidence>
<keyword evidence="2" id="KW-0067">ATP-binding</keyword>
<evidence type="ECO:0000256" key="4">
    <source>
        <dbReference type="ARBA" id="ARBA00023163"/>
    </source>
</evidence>
<dbReference type="PANTHER" id="PTHR32071">
    <property type="entry name" value="TRANSCRIPTIONAL REGULATORY PROTEIN"/>
    <property type="match status" value="1"/>
</dbReference>
<dbReference type="RefSeq" id="WP_231062819.1">
    <property type="nucleotide sequence ID" value="NZ_JAJNOR010000005.1"/>
</dbReference>
<organism evidence="6 7">
    <name type="scientific">Lientehia hominis</name>
    <dbReference type="NCBI Taxonomy" id="2897778"/>
    <lineage>
        <taxon>Bacteria</taxon>
        <taxon>Bacillati</taxon>
        <taxon>Bacillota</taxon>
        <taxon>Clostridia</taxon>
        <taxon>Lachnospirales</taxon>
        <taxon>Lachnospiraceae</taxon>
        <taxon>Lientehia</taxon>
    </lineage>
</organism>
<keyword evidence="4" id="KW-0804">Transcription</keyword>
<dbReference type="GO" id="GO:0006355">
    <property type="term" value="P:regulation of DNA-templated transcription"/>
    <property type="evidence" value="ECO:0007669"/>
    <property type="project" value="InterPro"/>
</dbReference>
<evidence type="ECO:0000256" key="1">
    <source>
        <dbReference type="ARBA" id="ARBA00022741"/>
    </source>
</evidence>
<sequence length="590" mass="65845">MKKASILAIAPYESLKETLQAVSLSFSNSADIDVFVGDLEQGLHYLHQFPASKYDVIISRGGTAELLQKTASVPIVEVETSAYDMLRTITAARQYQMPFAVVGFSSITTSASLLKNILKLDFEILEITSVEDVQQKLSDLKSSGVSLVLGDSITVKTASRLGLLNILITSGRESVEKAYQKAIDYYQNIVLTQADSSIFRSVIDNGNICIMLFDQAGGLFYDNIFSQDSSFLSLEETLRSSIPRLDEEQELRMIKRQKKVLFQIYGKKISLHSQIYYAFYMTRIVAKSHSAPTLLFDSFDTYKDDLMLLATGCSSMSLLMKKIGQLGPRQFPVFIHGEYGSGTETIAQHIHKTGESKSSSMISINCQLITPSAWNSLVENSASPLNGNGYTIFFQDVHLLSSAMQGILNEYLKDTALSSRCLVLSSSALPAEDLIAGREYNTSLYKQLAGVILHVPSLAERREDIPVLSTLCLSYFNSLLGREIIGFEQDALEYLKNCSWKLNLFQLHSVVKQLAVSSTSFYITLKEVKYALNERTSDTVQLQNLNLSKTLDEIEKDVINLVLMEENMHQTKAAERLGISRSTLWRKLNH</sequence>
<dbReference type="PRINTS" id="PR01590">
    <property type="entry name" value="HTHFIS"/>
</dbReference>
<evidence type="ECO:0000259" key="5">
    <source>
        <dbReference type="PROSITE" id="PS50045"/>
    </source>
</evidence>
<dbReference type="EMBL" id="JAJNOR010000005">
    <property type="protein sequence ID" value="MCD2492952.1"/>
    <property type="molecule type" value="Genomic_DNA"/>
</dbReference>
<keyword evidence="7" id="KW-1185">Reference proteome</keyword>
<protein>
    <submittedName>
        <fullName evidence="6">PrpR N-terminal domain-containing protein</fullName>
    </submittedName>
</protein>
<dbReference type="Proteomes" id="UP001299265">
    <property type="component" value="Unassembled WGS sequence"/>
</dbReference>
<dbReference type="SUPFAM" id="SSF52540">
    <property type="entry name" value="P-loop containing nucleoside triphosphate hydrolases"/>
    <property type="match status" value="1"/>
</dbReference>
<feature type="domain" description="Sigma-54 factor interaction" evidence="5">
    <location>
        <begin position="309"/>
        <end position="516"/>
    </location>
</feature>
<dbReference type="SUPFAM" id="SSF46689">
    <property type="entry name" value="Homeodomain-like"/>
    <property type="match status" value="1"/>
</dbReference>
<proteinExistence type="predicted"/>
<dbReference type="Pfam" id="PF02954">
    <property type="entry name" value="HTH_8"/>
    <property type="match status" value="1"/>
</dbReference>
<dbReference type="GO" id="GO:0000156">
    <property type="term" value="F:phosphorelay response regulator activity"/>
    <property type="evidence" value="ECO:0007669"/>
    <property type="project" value="InterPro"/>
</dbReference>
<dbReference type="Gene3D" id="3.40.50.300">
    <property type="entry name" value="P-loop containing nucleotide triphosphate hydrolases"/>
    <property type="match status" value="1"/>
</dbReference>
<keyword evidence="3" id="KW-0805">Transcription regulation</keyword>
<evidence type="ECO:0000313" key="7">
    <source>
        <dbReference type="Proteomes" id="UP001299265"/>
    </source>
</evidence>
<gene>
    <name evidence="6" type="ORF">LQE92_09960</name>
</gene>
<dbReference type="Gene3D" id="1.10.8.60">
    <property type="match status" value="1"/>
</dbReference>
<dbReference type="Pfam" id="PF14532">
    <property type="entry name" value="Sigma54_activ_2"/>
    <property type="match status" value="1"/>
</dbReference>
<dbReference type="InterPro" id="IPR058031">
    <property type="entry name" value="AAA_lid_NorR"/>
</dbReference>
<dbReference type="InterPro" id="IPR009057">
    <property type="entry name" value="Homeodomain-like_sf"/>
</dbReference>
<dbReference type="GO" id="GO:0005524">
    <property type="term" value="F:ATP binding"/>
    <property type="evidence" value="ECO:0007669"/>
    <property type="project" value="UniProtKB-KW"/>
</dbReference>
<dbReference type="InterPro" id="IPR027417">
    <property type="entry name" value="P-loop_NTPase"/>
</dbReference>
<dbReference type="AlphaFoldDB" id="A0AAP2RJ64"/>
<dbReference type="GO" id="GO:0043565">
    <property type="term" value="F:sequence-specific DNA binding"/>
    <property type="evidence" value="ECO:0007669"/>
    <property type="project" value="InterPro"/>
</dbReference>
<name>A0AAP2RJ64_9FIRM</name>
<dbReference type="PROSITE" id="PS50045">
    <property type="entry name" value="SIGMA54_INTERACT_4"/>
    <property type="match status" value="1"/>
</dbReference>
<dbReference type="Gene3D" id="3.40.50.2300">
    <property type="match status" value="1"/>
</dbReference>
<accession>A0AAP2RJ64</accession>
<dbReference type="SUPFAM" id="SSF159800">
    <property type="entry name" value="PrpR receptor domain-like"/>
    <property type="match status" value="1"/>
</dbReference>
<evidence type="ECO:0000256" key="3">
    <source>
        <dbReference type="ARBA" id="ARBA00023015"/>
    </source>
</evidence>
<dbReference type="InterPro" id="IPR002197">
    <property type="entry name" value="HTH_Fis"/>
</dbReference>
<keyword evidence="1" id="KW-0547">Nucleotide-binding</keyword>
<dbReference type="Pfam" id="PF25601">
    <property type="entry name" value="AAA_lid_14"/>
    <property type="match status" value="1"/>
</dbReference>
<evidence type="ECO:0000256" key="2">
    <source>
        <dbReference type="ARBA" id="ARBA00022840"/>
    </source>
</evidence>
<dbReference type="InterPro" id="IPR002078">
    <property type="entry name" value="Sigma_54_int"/>
</dbReference>
<dbReference type="Gene3D" id="3.40.50.10660">
    <property type="entry name" value="PrpR receptor domain-like"/>
    <property type="match status" value="1"/>
</dbReference>